<protein>
    <submittedName>
        <fullName evidence="1">Uncharacterized protein</fullName>
    </submittedName>
</protein>
<gene>
    <name evidence="1" type="ORF">LF929_016170</name>
</gene>
<reference evidence="1" key="1">
    <citation type="submission" date="2024-07" db="EMBL/GenBank/DDBJ databases">
        <authorList>
            <person name="Pedron J."/>
        </authorList>
    </citation>
    <scope>NUCLEOTIDE SEQUENCE</scope>
    <source>
        <strain evidence="1">A003-S1-M15</strain>
    </source>
</reference>
<dbReference type="RefSeq" id="WP_226092976.1">
    <property type="nucleotide sequence ID" value="NZ_CP162670.1"/>
</dbReference>
<dbReference type="AlphaFoldDB" id="A0AB39INC2"/>
<dbReference type="EMBL" id="CP162670">
    <property type="protein sequence ID" value="XDL23779.1"/>
    <property type="molecule type" value="Genomic_DNA"/>
</dbReference>
<proteinExistence type="predicted"/>
<organism evidence="1">
    <name type="scientific">Dickeya oryzae</name>
    <dbReference type="NCBI Taxonomy" id="1240404"/>
    <lineage>
        <taxon>Bacteria</taxon>
        <taxon>Pseudomonadati</taxon>
        <taxon>Pseudomonadota</taxon>
        <taxon>Gammaproteobacteria</taxon>
        <taxon>Enterobacterales</taxon>
        <taxon>Pectobacteriaceae</taxon>
        <taxon>Dickeya</taxon>
    </lineage>
</organism>
<name>A0AB39INC2_9GAMM</name>
<accession>A0AB39INC2</accession>
<sequence>MFGAFFFSTSHWENFPVWEFSVLIFIVGELSMNNTVFLHTPYEPGVALRQDVFNKQFVAVVSGQIEYRVNNEEFADDLVFRDASFRVTGATITEVVDRVTSEVNDRLENTNKFHPKYIQIHDRFDRLVLCAVYTNGIRWTKPVQSDAESADLRAKCDEIDREAELEASDDYSYVAERLWESVRVMLLADVDRRWRQHPEVLSIL</sequence>
<dbReference type="GeneID" id="302583237"/>
<evidence type="ECO:0000313" key="1">
    <source>
        <dbReference type="EMBL" id="XDL23779.1"/>
    </source>
</evidence>